<dbReference type="Proteomes" id="UP000265427">
    <property type="component" value="Unassembled WGS sequence"/>
</dbReference>
<dbReference type="GO" id="GO:0005737">
    <property type="term" value="C:cytoplasm"/>
    <property type="evidence" value="ECO:0007669"/>
    <property type="project" value="TreeGrafter"/>
</dbReference>
<comment type="subcellular location">
    <subcellularLocation>
        <location evidence="1">Nucleus</location>
    </subcellularLocation>
</comment>
<dbReference type="GO" id="GO:0005634">
    <property type="term" value="C:nucleus"/>
    <property type="evidence" value="ECO:0007669"/>
    <property type="project" value="UniProtKB-SubCell"/>
</dbReference>
<evidence type="ECO:0000256" key="4">
    <source>
        <dbReference type="ARBA" id="ARBA00023242"/>
    </source>
</evidence>
<sequence length="993" mass="109855">MTTKDRPHQVLAAVRRVLSADASEDDRRRADAFLQSYQKAADAIPIALMWLTQVHSHVEAHAQLFLVNAIYRAICSRGSKDMAKYQHRKEATPAISPAQLVVSCFHQLCRHIHESFSQASTPMNVANQFACCVTVCILGSTDAGVLPTLDALAGQERANTTTTNASMLYCIEMAVILVLQLVPEEIHNKRLLLRIDHRTSWESVVQTESVSVLAAVETCWRALHSHGLPKPLHDKMERAIFQAFATWVEHGRLPPAAVANSMLLSAVLEQSSQQLRNDSHHDIELLVEVIRDVTQVCVDVAHQPLVHVLLRYAIHVGPHVLQLGSHLPTDLLLQVASLLADIGQQALVCQVLDATASETSLFLDVLLAFTAHANVDVAVKTVEFWADLRAWIAINPSASAKLDPYVHQVLHVLLQSTEYARLTDHASDDFYQYRKDMRTVFRSLTQPALHYQHHFVQELTTLLFEEFARNTIGLSKLEMYLHALSAMAKIIPDSDEMFVFRILDNLACLCTSSSLDVVLKSLLRTTAVFLSVLHTWTAQHPAALPVIYVILSKCFECPEDDSICPMRVAEDHIGAVALVKMSSRCANLMASSSSELHWLQAMKAVYCANLHVAPKMTDKSLGLVLEAYAAVAAVPPDNYYDTATPAVVDLCGVMFDEMETLVPQSHDHARKSLMLVLGHLQTLVASLPPPLAPHSSRGTHPMLHVFQLNWSTLHLIFTHTQSLPIQSKVSVVFSTLFRHVGVDAASLALSVIPMFMDAYDATGCRGFLDAVASTLHCASNETADLNRLLVLTFSHVASRASQLSLADDDLVAGVFDFVIIGGTSAPWLFGRAACFEFFFEFAIEALSLGCANPSLFRFFQASWQWAHLAAASSSSNKAIMHPPNSFHHDVWSYVVPRMPAFFQRLFAATTRLGSTAVLDDTMDAVAETFLHAGRAFEPVQLELWTTQVLTSDAAFPKPGVAITVKNEFVELMRQPHVATARKLRRLLKQLCRN</sequence>
<evidence type="ECO:0000256" key="1">
    <source>
        <dbReference type="ARBA" id="ARBA00004123"/>
    </source>
</evidence>
<keyword evidence="3" id="KW-0813">Transport</keyword>
<evidence type="ECO:0000256" key="3">
    <source>
        <dbReference type="ARBA" id="ARBA00022448"/>
    </source>
</evidence>
<dbReference type="InterPro" id="IPR016024">
    <property type="entry name" value="ARM-type_fold"/>
</dbReference>
<evidence type="ECO:0000313" key="6">
    <source>
        <dbReference type="Proteomes" id="UP000265427"/>
    </source>
</evidence>
<protein>
    <recommendedName>
        <fullName evidence="7">Exportin-1/Importin-beta-like domain-containing protein</fullName>
    </recommendedName>
</protein>
<comment type="similarity">
    <text evidence="2">Belongs to the importin beta family.</text>
</comment>
<evidence type="ECO:0000256" key="2">
    <source>
        <dbReference type="ARBA" id="ARBA00007991"/>
    </source>
</evidence>
<dbReference type="Gene3D" id="1.25.10.10">
    <property type="entry name" value="Leucine-rich Repeat Variant"/>
    <property type="match status" value="1"/>
</dbReference>
<reference evidence="5 6" key="1">
    <citation type="submission" date="2018-08" db="EMBL/GenBank/DDBJ databases">
        <title>Aphanomyces genome sequencing and annotation.</title>
        <authorList>
            <person name="Minardi D."/>
            <person name="Oidtmann B."/>
            <person name="Van Der Giezen M."/>
            <person name="Studholme D.J."/>
        </authorList>
    </citation>
    <scope>NUCLEOTIDE SEQUENCE [LARGE SCALE GENOMIC DNA]</scope>
    <source>
        <strain evidence="5 6">Kv</strain>
    </source>
</reference>
<dbReference type="SUPFAM" id="SSF48371">
    <property type="entry name" value="ARM repeat"/>
    <property type="match status" value="1"/>
</dbReference>
<evidence type="ECO:0000313" key="5">
    <source>
        <dbReference type="EMBL" id="RHY09291.1"/>
    </source>
</evidence>
<evidence type="ECO:0008006" key="7">
    <source>
        <dbReference type="Google" id="ProtNLM"/>
    </source>
</evidence>
<accession>A0A397AUV8</accession>
<dbReference type="VEuPathDB" id="FungiDB:H257_00470"/>
<dbReference type="EMBL" id="QUSZ01005527">
    <property type="protein sequence ID" value="RHY09291.1"/>
    <property type="molecule type" value="Genomic_DNA"/>
</dbReference>
<proteinExistence type="inferred from homology"/>
<dbReference type="GO" id="GO:0006606">
    <property type="term" value="P:protein import into nucleus"/>
    <property type="evidence" value="ECO:0007669"/>
    <property type="project" value="TreeGrafter"/>
</dbReference>
<dbReference type="InterPro" id="IPR051345">
    <property type="entry name" value="Importin_beta-like_NTR"/>
</dbReference>
<dbReference type="PANTHER" id="PTHR12363">
    <property type="entry name" value="TRANSPORTIN 3 AND IMPORTIN 13"/>
    <property type="match status" value="1"/>
</dbReference>
<dbReference type="AlphaFoldDB" id="A0A397AUV8"/>
<dbReference type="PANTHER" id="PTHR12363:SF33">
    <property type="entry name" value="IMPORTIN-13"/>
    <property type="match status" value="1"/>
</dbReference>
<dbReference type="InterPro" id="IPR011989">
    <property type="entry name" value="ARM-like"/>
</dbReference>
<name>A0A397AUV8_APHAT</name>
<comment type="caution">
    <text evidence="5">The sequence shown here is derived from an EMBL/GenBank/DDBJ whole genome shotgun (WGS) entry which is preliminary data.</text>
</comment>
<gene>
    <name evidence="5" type="ORF">DYB36_002324</name>
</gene>
<keyword evidence="4" id="KW-0539">Nucleus</keyword>
<organism evidence="5 6">
    <name type="scientific">Aphanomyces astaci</name>
    <name type="common">Crayfish plague agent</name>
    <dbReference type="NCBI Taxonomy" id="112090"/>
    <lineage>
        <taxon>Eukaryota</taxon>
        <taxon>Sar</taxon>
        <taxon>Stramenopiles</taxon>
        <taxon>Oomycota</taxon>
        <taxon>Saprolegniomycetes</taxon>
        <taxon>Saprolegniales</taxon>
        <taxon>Verrucalvaceae</taxon>
        <taxon>Aphanomyces</taxon>
    </lineage>
</organism>